<dbReference type="Proteomes" id="UP001396334">
    <property type="component" value="Unassembled WGS sequence"/>
</dbReference>
<comment type="caution">
    <text evidence="2">The sequence shown here is derived from an EMBL/GenBank/DDBJ whole genome shotgun (WGS) entry which is preliminary data.</text>
</comment>
<dbReference type="InterPro" id="IPR053151">
    <property type="entry name" value="RNase_H-like"/>
</dbReference>
<reference evidence="2 3" key="1">
    <citation type="journal article" date="2024" name="G3 (Bethesda)">
        <title>Genome assembly of Hibiscus sabdariffa L. provides insights into metabolisms of medicinal natural products.</title>
        <authorList>
            <person name="Kim T."/>
        </authorList>
    </citation>
    <scope>NUCLEOTIDE SEQUENCE [LARGE SCALE GENOMIC DNA]</scope>
    <source>
        <strain evidence="2">TK-2024</strain>
        <tissue evidence="2">Old leaves</tissue>
    </source>
</reference>
<evidence type="ECO:0000259" key="1">
    <source>
        <dbReference type="Pfam" id="PF13456"/>
    </source>
</evidence>
<dbReference type="Pfam" id="PF13456">
    <property type="entry name" value="RVT_3"/>
    <property type="match status" value="1"/>
</dbReference>
<name>A0ABR2AIC9_9ROSI</name>
<dbReference type="EMBL" id="JBBPBN010000245">
    <property type="protein sequence ID" value="KAK8492615.1"/>
    <property type="molecule type" value="Genomic_DNA"/>
</dbReference>
<dbReference type="InterPro" id="IPR002156">
    <property type="entry name" value="RNaseH_domain"/>
</dbReference>
<proteinExistence type="predicted"/>
<protein>
    <recommendedName>
        <fullName evidence="1">RNase H type-1 domain-containing protein</fullName>
    </recommendedName>
</protein>
<gene>
    <name evidence="2" type="ORF">V6N11_030837</name>
</gene>
<evidence type="ECO:0000313" key="2">
    <source>
        <dbReference type="EMBL" id="KAK8492615.1"/>
    </source>
</evidence>
<accession>A0ABR2AIC9</accession>
<sequence length="172" mass="18945">MPGDLNDIIIRGNMLVKDCRRVFGVPVDPCRVHSLEGCWKHSPSEWIKVNVDAAVSMVDSSAGISVVFCDCDGGWLLGSARFVGDENGLVSSIKRWINKDWQVLVRHVNRENNMVADKLPAKGRVLDFTTTTFDTVASDIEDLVAGERARSDPARKRSVNVVVFPYDPGGNT</sequence>
<organism evidence="2 3">
    <name type="scientific">Hibiscus sabdariffa</name>
    <name type="common">roselle</name>
    <dbReference type="NCBI Taxonomy" id="183260"/>
    <lineage>
        <taxon>Eukaryota</taxon>
        <taxon>Viridiplantae</taxon>
        <taxon>Streptophyta</taxon>
        <taxon>Embryophyta</taxon>
        <taxon>Tracheophyta</taxon>
        <taxon>Spermatophyta</taxon>
        <taxon>Magnoliopsida</taxon>
        <taxon>eudicotyledons</taxon>
        <taxon>Gunneridae</taxon>
        <taxon>Pentapetalae</taxon>
        <taxon>rosids</taxon>
        <taxon>malvids</taxon>
        <taxon>Malvales</taxon>
        <taxon>Malvaceae</taxon>
        <taxon>Malvoideae</taxon>
        <taxon>Hibiscus</taxon>
    </lineage>
</organism>
<dbReference type="PANTHER" id="PTHR47723:SF24">
    <property type="entry name" value="RNASE H TYPE-1 DOMAIN-CONTAINING PROTEIN"/>
    <property type="match status" value="1"/>
</dbReference>
<evidence type="ECO:0000313" key="3">
    <source>
        <dbReference type="Proteomes" id="UP001396334"/>
    </source>
</evidence>
<feature type="domain" description="RNase H type-1" evidence="1">
    <location>
        <begin position="89"/>
        <end position="119"/>
    </location>
</feature>
<keyword evidence="3" id="KW-1185">Reference proteome</keyword>
<dbReference type="PANTHER" id="PTHR47723">
    <property type="entry name" value="OS05G0353850 PROTEIN"/>
    <property type="match status" value="1"/>
</dbReference>